<protein>
    <submittedName>
        <fullName evidence="1">Uncharacterized protein</fullName>
    </submittedName>
</protein>
<reference evidence="1 2" key="1">
    <citation type="journal article" date="2013" name="PLoS ONE">
        <title>Assembly-driven community genomics of a hypersaline microbial ecosystem.</title>
        <authorList>
            <person name="Podell S."/>
            <person name="Ugalde J.A."/>
            <person name="Narasingarao P."/>
            <person name="Banfield J.F."/>
            <person name="Heidelberg K.B."/>
            <person name="Allen E.E."/>
        </authorList>
    </citation>
    <scope>NUCLEOTIDE SEQUENCE [LARGE SCALE GENOMIC DNA]</scope>
    <source>
        <strain evidence="2">J07HQW1</strain>
    </source>
</reference>
<dbReference type="AlphaFoldDB" id="U1N7I6"/>
<name>U1N7I6_9EURY</name>
<organism evidence="1 2">
    <name type="scientific">Haloquadratum walsbyi J07HQW1</name>
    <dbReference type="NCBI Taxonomy" id="1238424"/>
    <lineage>
        <taxon>Archaea</taxon>
        <taxon>Methanobacteriati</taxon>
        <taxon>Methanobacteriota</taxon>
        <taxon>Stenosarchaea group</taxon>
        <taxon>Halobacteria</taxon>
        <taxon>Halobacteriales</taxon>
        <taxon>Haloferacaceae</taxon>
        <taxon>Haloquadratum</taxon>
    </lineage>
</organism>
<proteinExistence type="predicted"/>
<dbReference type="HOGENOM" id="CLU_127458_1_1_2"/>
<dbReference type="EMBL" id="KE356560">
    <property type="protein sequence ID" value="ERG92665.1"/>
    <property type="molecule type" value="Genomic_DNA"/>
</dbReference>
<accession>U1N7I6</accession>
<sequence>MIVSVERGLSVWEPCSVAFNADVNGAENIRLDLTGSNSESAPEYSAERDTDRLAQPDVSLYNLF</sequence>
<gene>
    <name evidence="1" type="ORF">J07HQW1_02710</name>
</gene>
<evidence type="ECO:0000313" key="1">
    <source>
        <dbReference type="EMBL" id="ERG92665.1"/>
    </source>
</evidence>
<evidence type="ECO:0000313" key="2">
    <source>
        <dbReference type="Proteomes" id="UP000030649"/>
    </source>
</evidence>
<dbReference type="Proteomes" id="UP000030649">
    <property type="component" value="Unassembled WGS sequence"/>
</dbReference>